<evidence type="ECO:0000256" key="1">
    <source>
        <dbReference type="ARBA" id="ARBA00022553"/>
    </source>
</evidence>
<name>A0A0R1UVG4_9LACO</name>
<dbReference type="PANTHER" id="PTHR48111">
    <property type="entry name" value="REGULATOR OF RPOS"/>
    <property type="match status" value="1"/>
</dbReference>
<dbReference type="SUPFAM" id="SSF52172">
    <property type="entry name" value="CheY-like"/>
    <property type="match status" value="1"/>
</dbReference>
<keyword evidence="1 6" id="KW-0597">Phosphoprotein</keyword>
<proteinExistence type="predicted"/>
<evidence type="ECO:0000256" key="3">
    <source>
        <dbReference type="ARBA" id="ARBA00023015"/>
    </source>
</evidence>
<keyword evidence="4 7" id="KW-0238">DNA-binding</keyword>
<feature type="modified residue" description="4-aspartylphosphate" evidence="6">
    <location>
        <position position="89"/>
    </location>
</feature>
<dbReference type="Pfam" id="PF00072">
    <property type="entry name" value="Response_reg"/>
    <property type="match status" value="1"/>
</dbReference>
<evidence type="ECO:0000313" key="11">
    <source>
        <dbReference type="Proteomes" id="UP000051084"/>
    </source>
</evidence>
<feature type="domain" description="OmpR/PhoB-type" evidence="9">
    <location>
        <begin position="167"/>
        <end position="265"/>
    </location>
</feature>
<dbReference type="InterPro" id="IPR036388">
    <property type="entry name" value="WH-like_DNA-bd_sf"/>
</dbReference>
<evidence type="ECO:0000313" key="10">
    <source>
        <dbReference type="EMBL" id="KRL95626.1"/>
    </source>
</evidence>
<dbReference type="Gene3D" id="3.40.50.2300">
    <property type="match status" value="1"/>
</dbReference>
<organism evidence="10 11">
    <name type="scientific">Limosilactobacillus equigenerosi DSM 18793 = JCM 14505</name>
    <dbReference type="NCBI Taxonomy" id="1423742"/>
    <lineage>
        <taxon>Bacteria</taxon>
        <taxon>Bacillati</taxon>
        <taxon>Bacillota</taxon>
        <taxon>Bacilli</taxon>
        <taxon>Lactobacillales</taxon>
        <taxon>Lactobacillaceae</taxon>
        <taxon>Limosilactobacillus</taxon>
    </lineage>
</organism>
<keyword evidence="5" id="KW-0804">Transcription</keyword>
<evidence type="ECO:0000259" key="9">
    <source>
        <dbReference type="PROSITE" id="PS51755"/>
    </source>
</evidence>
<dbReference type="PANTHER" id="PTHR48111:SF22">
    <property type="entry name" value="REGULATOR OF RPOS"/>
    <property type="match status" value="1"/>
</dbReference>
<dbReference type="GO" id="GO:0000976">
    <property type="term" value="F:transcription cis-regulatory region binding"/>
    <property type="evidence" value="ECO:0007669"/>
    <property type="project" value="TreeGrafter"/>
</dbReference>
<dbReference type="InterPro" id="IPR039420">
    <property type="entry name" value="WalR-like"/>
</dbReference>
<dbReference type="InterPro" id="IPR016032">
    <property type="entry name" value="Sig_transdc_resp-reg_C-effctor"/>
</dbReference>
<dbReference type="Pfam" id="PF00486">
    <property type="entry name" value="Trans_reg_C"/>
    <property type="match status" value="1"/>
</dbReference>
<dbReference type="PROSITE" id="PS50110">
    <property type="entry name" value="RESPONSE_REGULATORY"/>
    <property type="match status" value="1"/>
</dbReference>
<evidence type="ECO:0000259" key="8">
    <source>
        <dbReference type="PROSITE" id="PS50110"/>
    </source>
</evidence>
<dbReference type="InterPro" id="IPR011006">
    <property type="entry name" value="CheY-like_superfamily"/>
</dbReference>
<dbReference type="STRING" id="417373.GCA_001570685_00792"/>
<dbReference type="PATRIC" id="fig|1423742.4.peg.759"/>
<dbReference type="GO" id="GO:0000156">
    <property type="term" value="F:phosphorelay response regulator activity"/>
    <property type="evidence" value="ECO:0007669"/>
    <property type="project" value="TreeGrafter"/>
</dbReference>
<dbReference type="GO" id="GO:0006355">
    <property type="term" value="P:regulation of DNA-templated transcription"/>
    <property type="evidence" value="ECO:0007669"/>
    <property type="project" value="InterPro"/>
</dbReference>
<evidence type="ECO:0000256" key="7">
    <source>
        <dbReference type="PROSITE-ProRule" id="PRU01091"/>
    </source>
</evidence>
<dbReference type="Proteomes" id="UP000051084">
    <property type="component" value="Unassembled WGS sequence"/>
</dbReference>
<reference evidence="10 11" key="1">
    <citation type="journal article" date="2015" name="Genome Announc.">
        <title>Expanding the biotechnology potential of lactobacilli through comparative genomics of 213 strains and associated genera.</title>
        <authorList>
            <person name="Sun Z."/>
            <person name="Harris H.M."/>
            <person name="McCann A."/>
            <person name="Guo C."/>
            <person name="Argimon S."/>
            <person name="Zhang W."/>
            <person name="Yang X."/>
            <person name="Jeffery I.B."/>
            <person name="Cooney J.C."/>
            <person name="Kagawa T.F."/>
            <person name="Liu W."/>
            <person name="Song Y."/>
            <person name="Salvetti E."/>
            <person name="Wrobel A."/>
            <person name="Rasinkangas P."/>
            <person name="Parkhill J."/>
            <person name="Rea M.C."/>
            <person name="O'Sullivan O."/>
            <person name="Ritari J."/>
            <person name="Douillard F.P."/>
            <person name="Paul Ross R."/>
            <person name="Yang R."/>
            <person name="Briner A.E."/>
            <person name="Felis G.E."/>
            <person name="de Vos W.M."/>
            <person name="Barrangou R."/>
            <person name="Klaenhammer T.R."/>
            <person name="Caufield P.W."/>
            <person name="Cui Y."/>
            <person name="Zhang H."/>
            <person name="O'Toole P.W."/>
        </authorList>
    </citation>
    <scope>NUCLEOTIDE SEQUENCE [LARGE SCALE GENOMIC DNA]</scope>
    <source>
        <strain evidence="10 11">DSM 18793</strain>
    </source>
</reference>
<evidence type="ECO:0000256" key="6">
    <source>
        <dbReference type="PROSITE-ProRule" id="PRU00169"/>
    </source>
</evidence>
<feature type="domain" description="Response regulatory" evidence="8">
    <location>
        <begin position="40"/>
        <end position="153"/>
    </location>
</feature>
<dbReference type="GO" id="GO:0005829">
    <property type="term" value="C:cytosol"/>
    <property type="evidence" value="ECO:0007669"/>
    <property type="project" value="TreeGrafter"/>
</dbReference>
<dbReference type="FunFam" id="1.10.10.10:FF:000005">
    <property type="entry name" value="Two-component system response regulator"/>
    <property type="match status" value="1"/>
</dbReference>
<gene>
    <name evidence="10" type="ORF">FC21_GL000730</name>
</gene>
<keyword evidence="3" id="KW-0805">Transcription regulation</keyword>
<dbReference type="FunFam" id="3.40.50.2300:FF:000001">
    <property type="entry name" value="DNA-binding response regulator PhoB"/>
    <property type="match status" value="1"/>
</dbReference>
<protein>
    <submittedName>
        <fullName evidence="10">Two-component system response regulator</fullName>
    </submittedName>
</protein>
<evidence type="ECO:0000256" key="4">
    <source>
        <dbReference type="ARBA" id="ARBA00023125"/>
    </source>
</evidence>
<dbReference type="CDD" id="cd00383">
    <property type="entry name" value="trans_reg_C"/>
    <property type="match status" value="1"/>
</dbReference>
<comment type="caution">
    <text evidence="10">The sequence shown here is derived from an EMBL/GenBank/DDBJ whole genome shotgun (WGS) entry which is preliminary data.</text>
</comment>
<dbReference type="InterPro" id="IPR001789">
    <property type="entry name" value="Sig_transdc_resp-reg_receiver"/>
</dbReference>
<dbReference type="AlphaFoldDB" id="A0A0R1UVG4"/>
<dbReference type="PROSITE" id="PS51755">
    <property type="entry name" value="OMPR_PHOB"/>
    <property type="match status" value="1"/>
</dbReference>
<dbReference type="SMART" id="SM00862">
    <property type="entry name" value="Trans_reg_C"/>
    <property type="match status" value="1"/>
</dbReference>
<sequence length="265" mass="30732">MVNLYFDWIIIITIPARLKEYDKINNDLIISVKEYDQMSRVLIVEDEENLAHFVELELKHEGYETKVALNGRLGLEAALNEDYDVILLDLMLPELNGLEVARRVREAKNTPIIIMTARDSVIDRVSGLDHGADDYIVKPFAIEELLARVRALLRRISIEEDQAGDHQTKVTYKDLVIEKENRIVRRDDEVINLTKREYELLLILMENINVVMSRKELLSQVWGYDADGETNVVDVYIRYLRNKIDRPGDPSYIQTVRGTGYVIRS</sequence>
<evidence type="ECO:0000256" key="5">
    <source>
        <dbReference type="ARBA" id="ARBA00023163"/>
    </source>
</evidence>
<evidence type="ECO:0000256" key="2">
    <source>
        <dbReference type="ARBA" id="ARBA00023012"/>
    </source>
</evidence>
<keyword evidence="11" id="KW-1185">Reference proteome</keyword>
<dbReference type="Gene3D" id="6.10.250.690">
    <property type="match status" value="1"/>
</dbReference>
<keyword evidence="2" id="KW-0902">Two-component regulatory system</keyword>
<dbReference type="GO" id="GO:0032993">
    <property type="term" value="C:protein-DNA complex"/>
    <property type="evidence" value="ECO:0007669"/>
    <property type="project" value="TreeGrafter"/>
</dbReference>
<dbReference type="SUPFAM" id="SSF46894">
    <property type="entry name" value="C-terminal effector domain of the bipartite response regulators"/>
    <property type="match status" value="1"/>
</dbReference>
<dbReference type="InterPro" id="IPR001867">
    <property type="entry name" value="OmpR/PhoB-type_DNA-bd"/>
</dbReference>
<dbReference type="Gene3D" id="1.10.10.10">
    <property type="entry name" value="Winged helix-like DNA-binding domain superfamily/Winged helix DNA-binding domain"/>
    <property type="match status" value="1"/>
</dbReference>
<accession>A0A0R1UVG4</accession>
<feature type="DNA-binding region" description="OmpR/PhoB-type" evidence="7">
    <location>
        <begin position="167"/>
        <end position="265"/>
    </location>
</feature>
<dbReference type="EMBL" id="AZGC01000018">
    <property type="protein sequence ID" value="KRL95626.1"/>
    <property type="molecule type" value="Genomic_DNA"/>
</dbReference>
<dbReference type="SMART" id="SM00448">
    <property type="entry name" value="REC"/>
    <property type="match status" value="1"/>
</dbReference>